<name>A0A371DSN1_9APHY</name>
<dbReference type="PANTHER" id="PTHR16161">
    <property type="entry name" value="TRANSCRIPTIONAL PROTEIN SWT1"/>
    <property type="match status" value="1"/>
</dbReference>
<evidence type="ECO:0000256" key="1">
    <source>
        <dbReference type="SAM" id="Phobius"/>
    </source>
</evidence>
<dbReference type="CDD" id="cd18727">
    <property type="entry name" value="PIN_Swt1-like"/>
    <property type="match status" value="1"/>
</dbReference>
<dbReference type="SMART" id="SM00670">
    <property type="entry name" value="PINc"/>
    <property type="match status" value="1"/>
</dbReference>
<evidence type="ECO:0000259" key="2">
    <source>
        <dbReference type="SMART" id="SM00670"/>
    </source>
</evidence>
<evidence type="ECO:0000313" key="4">
    <source>
        <dbReference type="Proteomes" id="UP000256964"/>
    </source>
</evidence>
<dbReference type="InterPro" id="IPR029060">
    <property type="entry name" value="PIN-like_dom_sf"/>
</dbReference>
<feature type="domain" description="PIN" evidence="2">
    <location>
        <begin position="34"/>
        <end position="160"/>
    </location>
</feature>
<evidence type="ECO:0000313" key="3">
    <source>
        <dbReference type="EMBL" id="RDX55552.1"/>
    </source>
</evidence>
<protein>
    <recommendedName>
        <fullName evidence="2">PIN domain-containing protein</fullName>
    </recommendedName>
</protein>
<dbReference type="SUPFAM" id="SSF88723">
    <property type="entry name" value="PIN domain-like"/>
    <property type="match status" value="1"/>
</dbReference>
<keyword evidence="1" id="KW-1133">Transmembrane helix</keyword>
<dbReference type="GO" id="GO:0005634">
    <property type="term" value="C:nucleus"/>
    <property type="evidence" value="ECO:0007669"/>
    <property type="project" value="TreeGrafter"/>
</dbReference>
<dbReference type="AlphaFoldDB" id="A0A371DSN1"/>
<accession>A0A371DSN1</accession>
<dbReference type="GO" id="GO:0004540">
    <property type="term" value="F:RNA nuclease activity"/>
    <property type="evidence" value="ECO:0007669"/>
    <property type="project" value="UniProtKB-ARBA"/>
</dbReference>
<gene>
    <name evidence="3" type="ORF">OH76DRAFT_1478186</name>
</gene>
<dbReference type="InterPro" id="IPR052626">
    <property type="entry name" value="SWT1_Regulator"/>
</dbReference>
<keyword evidence="4" id="KW-1185">Reference proteome</keyword>
<keyword evidence="1" id="KW-0472">Membrane</keyword>
<dbReference type="STRING" id="139420.A0A371DSN1"/>
<dbReference type="InterPro" id="IPR002716">
    <property type="entry name" value="PIN_dom"/>
</dbReference>
<dbReference type="Pfam" id="PF13638">
    <property type="entry name" value="PIN_4"/>
    <property type="match status" value="1"/>
</dbReference>
<dbReference type="PANTHER" id="PTHR16161:SF0">
    <property type="entry name" value="TRANSCRIPTIONAL PROTEIN SWT1"/>
    <property type="match status" value="1"/>
</dbReference>
<organism evidence="3 4">
    <name type="scientific">Lentinus brumalis</name>
    <dbReference type="NCBI Taxonomy" id="2498619"/>
    <lineage>
        <taxon>Eukaryota</taxon>
        <taxon>Fungi</taxon>
        <taxon>Dikarya</taxon>
        <taxon>Basidiomycota</taxon>
        <taxon>Agaricomycotina</taxon>
        <taxon>Agaricomycetes</taxon>
        <taxon>Polyporales</taxon>
        <taxon>Polyporaceae</taxon>
        <taxon>Lentinus</taxon>
    </lineage>
</organism>
<sequence length="454" mass="51305">MSTAPYDNTVELLYNAAKDVEMQDAFPVAHQSFLYVVLDTNVLIDYCGIIEQFCEDVERVKYPIMIIVPSVVLSELDGLKNRDDLQWFARQATTWLLKKVKERTTVKLQAVKETQSPGPHAESDHPRKNDLSIRDCCLYFGESTRGYGALMVTMDKNLALECHKEVDSALSDMTGTKLRACVGRPAESSIVMSKRQLSLTSVWLGMSFVFALTGWLTVALLSFSGLETYIPPRRSWSSRLLAQHLPVQGVDLTGFRDREAFPRYRPSRTKDDIVKPERLAQTEGPASTHLAIADDDSMDVDDVNTEASLVPQEYVPLHARDSLHAQIAEHFTLVLKELAERTHKEYRDSMAVANSAHAPAYRRTELPKWTAGLCLSYLQTKKAFQYEVWMASFFARRGENGWRRGQDWSPAMWAKALDMLEDVGRKFDDGALLSSIAAVRPHVREVWDAKLAPN</sequence>
<dbReference type="Gene3D" id="3.40.50.1010">
    <property type="entry name" value="5'-nuclease"/>
    <property type="match status" value="1"/>
</dbReference>
<dbReference type="Proteomes" id="UP000256964">
    <property type="component" value="Unassembled WGS sequence"/>
</dbReference>
<dbReference type="OrthoDB" id="2017974at2759"/>
<reference evidence="3 4" key="1">
    <citation type="journal article" date="2018" name="Biotechnol. Biofuels">
        <title>Integrative visual omics of the white-rot fungus Polyporus brumalis exposes the biotechnological potential of its oxidative enzymes for delignifying raw plant biomass.</title>
        <authorList>
            <person name="Miyauchi S."/>
            <person name="Rancon A."/>
            <person name="Drula E."/>
            <person name="Hage H."/>
            <person name="Chaduli D."/>
            <person name="Favel A."/>
            <person name="Grisel S."/>
            <person name="Henrissat B."/>
            <person name="Herpoel-Gimbert I."/>
            <person name="Ruiz-Duenas F.J."/>
            <person name="Chevret D."/>
            <person name="Hainaut M."/>
            <person name="Lin J."/>
            <person name="Wang M."/>
            <person name="Pangilinan J."/>
            <person name="Lipzen A."/>
            <person name="Lesage-Meessen L."/>
            <person name="Navarro D."/>
            <person name="Riley R."/>
            <person name="Grigoriev I.V."/>
            <person name="Zhou S."/>
            <person name="Raouche S."/>
            <person name="Rosso M.N."/>
        </authorList>
    </citation>
    <scope>NUCLEOTIDE SEQUENCE [LARGE SCALE GENOMIC DNA]</scope>
    <source>
        <strain evidence="3 4">BRFM 1820</strain>
    </source>
</reference>
<keyword evidence="1" id="KW-0812">Transmembrane</keyword>
<feature type="transmembrane region" description="Helical" evidence="1">
    <location>
        <begin position="202"/>
        <end position="223"/>
    </location>
</feature>
<dbReference type="EMBL" id="KZ857382">
    <property type="protein sequence ID" value="RDX55552.1"/>
    <property type="molecule type" value="Genomic_DNA"/>
</dbReference>
<proteinExistence type="predicted"/>